<accession>A0A6N2M5Y5</accession>
<evidence type="ECO:0000256" key="1">
    <source>
        <dbReference type="ARBA" id="ARBA00004167"/>
    </source>
</evidence>
<keyword evidence="4" id="KW-1133">Transmembrane helix</keyword>
<evidence type="ECO:0000256" key="4">
    <source>
        <dbReference type="ARBA" id="ARBA00022989"/>
    </source>
</evidence>
<name>A0A6N2M5Y5_SALVM</name>
<evidence type="ECO:0000313" key="6">
    <source>
        <dbReference type="EMBL" id="VFU48082.1"/>
    </source>
</evidence>
<dbReference type="GO" id="GO:0016020">
    <property type="term" value="C:membrane"/>
    <property type="evidence" value="ECO:0007669"/>
    <property type="project" value="UniProtKB-SubCell"/>
</dbReference>
<gene>
    <name evidence="6" type="ORF">SVIM_LOCUS312535</name>
</gene>
<keyword evidence="3" id="KW-0732">Signal</keyword>
<dbReference type="AlphaFoldDB" id="A0A6N2M5Y5"/>
<evidence type="ECO:0000256" key="3">
    <source>
        <dbReference type="ARBA" id="ARBA00022729"/>
    </source>
</evidence>
<evidence type="ECO:0008006" key="7">
    <source>
        <dbReference type="Google" id="ProtNLM"/>
    </source>
</evidence>
<organism evidence="6">
    <name type="scientific">Salix viminalis</name>
    <name type="common">Common osier</name>
    <name type="synonym">Basket willow</name>
    <dbReference type="NCBI Taxonomy" id="40686"/>
    <lineage>
        <taxon>Eukaryota</taxon>
        <taxon>Viridiplantae</taxon>
        <taxon>Streptophyta</taxon>
        <taxon>Embryophyta</taxon>
        <taxon>Tracheophyta</taxon>
        <taxon>Spermatophyta</taxon>
        <taxon>Magnoliopsida</taxon>
        <taxon>eudicotyledons</taxon>
        <taxon>Gunneridae</taxon>
        <taxon>Pentapetalae</taxon>
        <taxon>rosids</taxon>
        <taxon>fabids</taxon>
        <taxon>Malpighiales</taxon>
        <taxon>Salicaceae</taxon>
        <taxon>Saliceae</taxon>
        <taxon>Salix</taxon>
    </lineage>
</organism>
<proteinExistence type="predicted"/>
<comment type="subcellular location">
    <subcellularLocation>
        <location evidence="1">Membrane</location>
        <topology evidence="1">Single-pass membrane protein</topology>
    </subcellularLocation>
</comment>
<dbReference type="PANTHER" id="PTHR47974:SF6">
    <property type="entry name" value="NON-SPECIFIC SERINE_THREONINE PROTEIN KINASE"/>
    <property type="match status" value="1"/>
</dbReference>
<keyword evidence="2" id="KW-0812">Transmembrane</keyword>
<evidence type="ECO:0000256" key="5">
    <source>
        <dbReference type="ARBA" id="ARBA00023136"/>
    </source>
</evidence>
<keyword evidence="5" id="KW-0472">Membrane</keyword>
<dbReference type="Gene3D" id="1.10.510.10">
    <property type="entry name" value="Transferase(Phosphotransferase) domain 1"/>
    <property type="match status" value="1"/>
</dbReference>
<evidence type="ECO:0000256" key="2">
    <source>
        <dbReference type="ARBA" id="ARBA00022692"/>
    </source>
</evidence>
<dbReference type="EMBL" id="CAADRP010001685">
    <property type="protein sequence ID" value="VFU48082.1"/>
    <property type="molecule type" value="Genomic_DNA"/>
</dbReference>
<sequence length="99" mass="11557">MEASLREVSLPLIKVLEKKISLSGVFKEMRVEDILDRQIKHCYDDRVHFDMVDRMVKTALWCLQDRADMRPSMGKVAKMLEGSVEITEPKKPTIFFLED</sequence>
<protein>
    <recommendedName>
        <fullName evidence="7">Serine-threonine/tyrosine-protein kinase catalytic domain-containing protein</fullName>
    </recommendedName>
</protein>
<reference evidence="6" key="1">
    <citation type="submission" date="2019-03" db="EMBL/GenBank/DDBJ databases">
        <authorList>
            <person name="Mank J."/>
            <person name="Almeida P."/>
        </authorList>
    </citation>
    <scope>NUCLEOTIDE SEQUENCE</scope>
    <source>
        <strain evidence="6">78183</strain>
    </source>
</reference>
<dbReference type="PANTHER" id="PTHR47974">
    <property type="entry name" value="OS07G0415500 PROTEIN"/>
    <property type="match status" value="1"/>
</dbReference>